<evidence type="ECO:0000256" key="6">
    <source>
        <dbReference type="ARBA" id="ARBA00022691"/>
    </source>
</evidence>
<dbReference type="Gene3D" id="3.40.50.150">
    <property type="entry name" value="Vaccinia Virus protein VP39"/>
    <property type="match status" value="1"/>
</dbReference>
<accession>A0A0X3AQW0</accession>
<dbReference type="CDD" id="cd02440">
    <property type="entry name" value="AdoMet_MTases"/>
    <property type="match status" value="1"/>
</dbReference>
<proteinExistence type="inferred from homology"/>
<dbReference type="RefSeq" id="WP_055425684.1">
    <property type="nucleotide sequence ID" value="NZ_FCOR01000007.1"/>
</dbReference>
<gene>
    <name evidence="7" type="primary">pcm</name>
    <name evidence="8" type="ORF">Ga0061079_107101</name>
</gene>
<dbReference type="PROSITE" id="PS01279">
    <property type="entry name" value="PCMT"/>
    <property type="match status" value="1"/>
</dbReference>
<name>A0A0X3AQW0_9FLAO</name>
<dbReference type="PANTHER" id="PTHR11579">
    <property type="entry name" value="PROTEIN-L-ISOASPARTATE O-METHYLTRANSFERASE"/>
    <property type="match status" value="1"/>
</dbReference>
<dbReference type="NCBIfam" id="TIGR00080">
    <property type="entry name" value="pimt"/>
    <property type="match status" value="1"/>
</dbReference>
<dbReference type="InterPro" id="IPR029063">
    <property type="entry name" value="SAM-dependent_MTases_sf"/>
</dbReference>
<evidence type="ECO:0000256" key="1">
    <source>
        <dbReference type="ARBA" id="ARBA00004496"/>
    </source>
</evidence>
<dbReference type="GO" id="GO:0004719">
    <property type="term" value="F:protein-L-isoaspartate (D-aspartate) O-methyltransferase activity"/>
    <property type="evidence" value="ECO:0007669"/>
    <property type="project" value="UniProtKB-UniRule"/>
</dbReference>
<dbReference type="PANTHER" id="PTHR11579:SF0">
    <property type="entry name" value="PROTEIN-L-ISOASPARTATE(D-ASPARTATE) O-METHYLTRANSFERASE"/>
    <property type="match status" value="1"/>
</dbReference>
<dbReference type="EMBL" id="FCOR01000007">
    <property type="protein sequence ID" value="CVK16497.1"/>
    <property type="molecule type" value="Genomic_DNA"/>
</dbReference>
<dbReference type="EC" id="2.1.1.77" evidence="7"/>
<organism evidence="8 9">
    <name type="scientific">Apibacter mensalis</name>
    <dbReference type="NCBI Taxonomy" id="1586267"/>
    <lineage>
        <taxon>Bacteria</taxon>
        <taxon>Pseudomonadati</taxon>
        <taxon>Bacteroidota</taxon>
        <taxon>Flavobacteriia</taxon>
        <taxon>Flavobacteriales</taxon>
        <taxon>Weeksellaceae</taxon>
        <taxon>Apibacter</taxon>
    </lineage>
</organism>
<comment type="catalytic activity">
    <reaction evidence="7">
        <text>[protein]-L-isoaspartate + S-adenosyl-L-methionine = [protein]-L-isoaspartate alpha-methyl ester + S-adenosyl-L-homocysteine</text>
        <dbReference type="Rhea" id="RHEA:12705"/>
        <dbReference type="Rhea" id="RHEA-COMP:12143"/>
        <dbReference type="Rhea" id="RHEA-COMP:12144"/>
        <dbReference type="ChEBI" id="CHEBI:57856"/>
        <dbReference type="ChEBI" id="CHEBI:59789"/>
        <dbReference type="ChEBI" id="CHEBI:90596"/>
        <dbReference type="ChEBI" id="CHEBI:90598"/>
        <dbReference type="EC" id="2.1.1.77"/>
    </reaction>
</comment>
<protein>
    <recommendedName>
        <fullName evidence="7">Protein-L-isoaspartate O-methyltransferase</fullName>
        <ecNumber evidence="7">2.1.1.77</ecNumber>
    </recommendedName>
    <alternativeName>
        <fullName evidence="7">L-isoaspartyl protein carboxyl methyltransferase</fullName>
    </alternativeName>
    <alternativeName>
        <fullName evidence="7">Protein L-isoaspartyl methyltransferase</fullName>
    </alternativeName>
    <alternativeName>
        <fullName evidence="7">Protein-beta-aspartate methyltransferase</fullName>
        <shortName evidence="7">PIMT</shortName>
    </alternativeName>
</protein>
<evidence type="ECO:0000256" key="5">
    <source>
        <dbReference type="ARBA" id="ARBA00022679"/>
    </source>
</evidence>
<dbReference type="HAMAP" id="MF_00090">
    <property type="entry name" value="PIMT"/>
    <property type="match status" value="1"/>
</dbReference>
<keyword evidence="9" id="KW-1185">Reference proteome</keyword>
<dbReference type="NCBIfam" id="NF001453">
    <property type="entry name" value="PRK00312.1"/>
    <property type="match status" value="1"/>
</dbReference>
<keyword evidence="5 7" id="KW-0808">Transferase</keyword>
<dbReference type="GO" id="GO:0032259">
    <property type="term" value="P:methylation"/>
    <property type="evidence" value="ECO:0007669"/>
    <property type="project" value="UniProtKB-KW"/>
</dbReference>
<feature type="active site" evidence="7">
    <location>
        <position position="65"/>
    </location>
</feature>
<dbReference type="AlphaFoldDB" id="A0A0X3AQW0"/>
<evidence type="ECO:0000313" key="9">
    <source>
        <dbReference type="Proteomes" id="UP000182761"/>
    </source>
</evidence>
<dbReference type="Pfam" id="PF01135">
    <property type="entry name" value="PCMT"/>
    <property type="match status" value="1"/>
</dbReference>
<comment type="subcellular location">
    <subcellularLocation>
        <location evidence="1 7">Cytoplasm</location>
    </subcellularLocation>
</comment>
<dbReference type="FunFam" id="3.40.50.150:FF:000010">
    <property type="entry name" value="Protein-L-isoaspartate O-methyltransferase"/>
    <property type="match status" value="1"/>
</dbReference>
<dbReference type="SUPFAM" id="SSF53335">
    <property type="entry name" value="S-adenosyl-L-methionine-dependent methyltransferases"/>
    <property type="match status" value="1"/>
</dbReference>
<evidence type="ECO:0000256" key="2">
    <source>
        <dbReference type="ARBA" id="ARBA00005369"/>
    </source>
</evidence>
<sequence length="216" mass="24626">MKQDTLKHKGKRNKLINLLKQKGINDEIVLNALNKIPRHLFIDSIFEDLAYEDRAFPILSNQTISHPYTVAFQTQLLHIQKGEKVLEIGTGSGYQTSVLVALGAQVFTIERQKELFEFSKKILRKINFTPKHQIFGDGYLGLPSFAPFDKIIVTAGVPTMPKKLLEQLAIGGIMVIPIGEKEQKMYTVLKLDENTFETMEFGDYQFVPMLENRVIE</sequence>
<evidence type="ECO:0000313" key="8">
    <source>
        <dbReference type="EMBL" id="CVK16497.1"/>
    </source>
</evidence>
<comment type="function">
    <text evidence="7">Catalyzes the methyl esterification of L-isoaspartyl residues in peptides and proteins that result from spontaneous decomposition of normal L-aspartyl and L-asparaginyl residues. It plays a role in the repair and/or degradation of damaged proteins.</text>
</comment>
<keyword evidence="4 7" id="KW-0489">Methyltransferase</keyword>
<dbReference type="GO" id="GO:0030091">
    <property type="term" value="P:protein repair"/>
    <property type="evidence" value="ECO:0007669"/>
    <property type="project" value="UniProtKB-UniRule"/>
</dbReference>
<dbReference type="OrthoDB" id="9810066at2"/>
<evidence type="ECO:0000256" key="4">
    <source>
        <dbReference type="ARBA" id="ARBA00022603"/>
    </source>
</evidence>
<reference evidence="8 9" key="1">
    <citation type="submission" date="2016-01" db="EMBL/GenBank/DDBJ databases">
        <authorList>
            <person name="McClelland M."/>
            <person name="Jain A."/>
            <person name="Saraogi P."/>
            <person name="Mendelson R."/>
            <person name="Westerman R."/>
            <person name="SanMiguel P."/>
            <person name="Csonka L."/>
        </authorList>
    </citation>
    <scope>NUCLEOTIDE SEQUENCE [LARGE SCALE GENOMIC DNA]</scope>
    <source>
        <strain evidence="8 9">R-53146</strain>
    </source>
</reference>
<evidence type="ECO:0000256" key="3">
    <source>
        <dbReference type="ARBA" id="ARBA00022490"/>
    </source>
</evidence>
<keyword evidence="6 7" id="KW-0949">S-adenosyl-L-methionine</keyword>
<evidence type="ECO:0000256" key="7">
    <source>
        <dbReference type="HAMAP-Rule" id="MF_00090"/>
    </source>
</evidence>
<dbReference type="STRING" id="1586267.GCA_001418685_01353"/>
<comment type="similarity">
    <text evidence="2 7">Belongs to the methyltransferase superfamily. L-isoaspartyl/D-aspartyl protein methyltransferase family.</text>
</comment>
<dbReference type="Proteomes" id="UP000182761">
    <property type="component" value="Unassembled WGS sequence"/>
</dbReference>
<dbReference type="InterPro" id="IPR000682">
    <property type="entry name" value="PCMT"/>
</dbReference>
<keyword evidence="3 7" id="KW-0963">Cytoplasm</keyword>
<dbReference type="GO" id="GO:0005737">
    <property type="term" value="C:cytoplasm"/>
    <property type="evidence" value="ECO:0007669"/>
    <property type="project" value="UniProtKB-SubCell"/>
</dbReference>